<sequence length="287" mass="31900">MHLENGGILTGRFTLPTEQASTPIPLLVCLHGGSYDSEYFDASESLSISRISKQFRAPVIAIDRPGYGGIHHVPPATPDSDLTYAQQQGKYINGVLLPAIWREYGERSNSAIVLLAHSIGAMMATITAGCYTRTEGYPLAGLITSGLIEPDAEFVLFDPAIKDRSMLQLPGMDLVSPDVAELTAGLNKPTPIGELIDINKTWLGYWHEYSHAVRVPLMYGTSEFDELWKSTTEALEKYRQAFPSSNGEFNAVKNAPHCIELSYQCDLWLRKCFDFAFRCIVQYEGRR</sequence>
<dbReference type="OrthoDB" id="5371334at2759"/>
<proteinExistence type="predicted"/>
<evidence type="ECO:0000259" key="1">
    <source>
        <dbReference type="Pfam" id="PF12697"/>
    </source>
</evidence>
<dbReference type="GO" id="GO:0072330">
    <property type="term" value="P:monocarboxylic acid biosynthetic process"/>
    <property type="evidence" value="ECO:0007669"/>
    <property type="project" value="UniProtKB-ARBA"/>
</dbReference>
<reference evidence="2" key="1">
    <citation type="submission" date="2022-11" db="EMBL/GenBank/DDBJ databases">
        <authorList>
            <person name="Petersen C."/>
        </authorList>
    </citation>
    <scope>NUCLEOTIDE SEQUENCE</scope>
    <source>
        <strain evidence="2">IBT 30761</strain>
    </source>
</reference>
<name>A0A9W9KLK6_9EURO</name>
<dbReference type="Pfam" id="PF12697">
    <property type="entry name" value="Abhydrolase_6"/>
    <property type="match status" value="1"/>
</dbReference>
<dbReference type="RefSeq" id="XP_056478302.1">
    <property type="nucleotide sequence ID" value="XM_056615330.1"/>
</dbReference>
<dbReference type="InterPro" id="IPR000073">
    <property type="entry name" value="AB_hydrolase_1"/>
</dbReference>
<dbReference type="GeneID" id="81354309"/>
<keyword evidence="3" id="KW-1185">Reference proteome</keyword>
<evidence type="ECO:0000313" key="3">
    <source>
        <dbReference type="Proteomes" id="UP001149074"/>
    </source>
</evidence>
<reference evidence="2" key="2">
    <citation type="journal article" date="2023" name="IMA Fungus">
        <title>Comparative genomic study of the Penicillium genus elucidates a diverse pangenome and 15 lateral gene transfer events.</title>
        <authorList>
            <person name="Petersen C."/>
            <person name="Sorensen T."/>
            <person name="Nielsen M.R."/>
            <person name="Sondergaard T.E."/>
            <person name="Sorensen J.L."/>
            <person name="Fitzpatrick D.A."/>
            <person name="Frisvad J.C."/>
            <person name="Nielsen K.L."/>
        </authorList>
    </citation>
    <scope>NUCLEOTIDE SEQUENCE</scope>
    <source>
        <strain evidence="2">IBT 30761</strain>
    </source>
</reference>
<accession>A0A9W9KLK6</accession>
<evidence type="ECO:0000313" key="2">
    <source>
        <dbReference type="EMBL" id="KAJ5110191.1"/>
    </source>
</evidence>
<organism evidence="2 3">
    <name type="scientific">Penicillium argentinense</name>
    <dbReference type="NCBI Taxonomy" id="1131581"/>
    <lineage>
        <taxon>Eukaryota</taxon>
        <taxon>Fungi</taxon>
        <taxon>Dikarya</taxon>
        <taxon>Ascomycota</taxon>
        <taxon>Pezizomycotina</taxon>
        <taxon>Eurotiomycetes</taxon>
        <taxon>Eurotiomycetidae</taxon>
        <taxon>Eurotiales</taxon>
        <taxon>Aspergillaceae</taxon>
        <taxon>Penicillium</taxon>
    </lineage>
</organism>
<gene>
    <name evidence="2" type="ORF">N7532_002836</name>
</gene>
<dbReference type="EMBL" id="JAPQKI010000003">
    <property type="protein sequence ID" value="KAJ5110191.1"/>
    <property type="molecule type" value="Genomic_DNA"/>
</dbReference>
<protein>
    <recommendedName>
        <fullName evidence="1">AB hydrolase-1 domain-containing protein</fullName>
    </recommendedName>
</protein>
<feature type="domain" description="AB hydrolase-1" evidence="1">
    <location>
        <begin position="27"/>
        <end position="212"/>
    </location>
</feature>
<dbReference type="AlphaFoldDB" id="A0A9W9KLK6"/>
<dbReference type="Gene3D" id="3.40.50.1820">
    <property type="entry name" value="alpha/beta hydrolase"/>
    <property type="match status" value="1"/>
</dbReference>
<comment type="caution">
    <text evidence="2">The sequence shown here is derived from an EMBL/GenBank/DDBJ whole genome shotgun (WGS) entry which is preliminary data.</text>
</comment>
<dbReference type="Proteomes" id="UP001149074">
    <property type="component" value="Unassembled WGS sequence"/>
</dbReference>
<dbReference type="GO" id="GO:0017000">
    <property type="term" value="P:antibiotic biosynthetic process"/>
    <property type="evidence" value="ECO:0007669"/>
    <property type="project" value="UniProtKB-ARBA"/>
</dbReference>
<dbReference type="InterPro" id="IPR029058">
    <property type="entry name" value="AB_hydrolase_fold"/>
</dbReference>
<dbReference type="SUPFAM" id="SSF53474">
    <property type="entry name" value="alpha/beta-Hydrolases"/>
    <property type="match status" value="1"/>
</dbReference>